<dbReference type="EMBL" id="JACEIK010003837">
    <property type="protein sequence ID" value="MCD9643257.1"/>
    <property type="molecule type" value="Genomic_DNA"/>
</dbReference>
<dbReference type="InterPro" id="IPR046796">
    <property type="entry name" value="Transposase_32_dom"/>
</dbReference>
<keyword evidence="3" id="KW-1185">Reference proteome</keyword>
<reference evidence="2 3" key="1">
    <citation type="journal article" date="2021" name="BMC Genomics">
        <title>Datura genome reveals duplications of psychoactive alkaloid biosynthetic genes and high mutation rate following tissue culture.</title>
        <authorList>
            <person name="Rajewski A."/>
            <person name="Carter-House D."/>
            <person name="Stajich J."/>
            <person name="Litt A."/>
        </authorList>
    </citation>
    <scope>NUCLEOTIDE SEQUENCE [LARGE SCALE GENOMIC DNA]</scope>
    <source>
        <strain evidence="2">AR-01</strain>
    </source>
</reference>
<comment type="caution">
    <text evidence="2">The sequence shown here is derived from an EMBL/GenBank/DDBJ whole genome shotgun (WGS) entry which is preliminary data.</text>
</comment>
<dbReference type="Pfam" id="PF20167">
    <property type="entry name" value="Transposase_32"/>
    <property type="match status" value="1"/>
</dbReference>
<name>A0ABS8V9Y5_DATST</name>
<sequence>MEEFYIAFKEKCVIHAEAQFDAESFKTACPDIYYHIETCDWGPFTIPVDPYLPELVRGQEVPVTTEVINSIYLEKTIPSHPKFHNKLEDKENQLQWVANLIAKGRPQWDTSEGLIHWRDLKFKARMWLNLVCSRLIPSRNTSEVPIEVSILLACIMDQAACPLFRPLDRTVQANNLITLATKINKEAPSMKREKAEFHNYPPPDFFNIAPRAKMHENQLVQLAKPLLSMIWSAIKRALPRAKDKFSILCSIVDVLESEVDTLKKEVVALTAPPSTSQPNPCEPEAVPEAPRIPLDDWWVSYESDLELVSDEEHYHSRPPPPPMR</sequence>
<dbReference type="Proteomes" id="UP000823775">
    <property type="component" value="Unassembled WGS sequence"/>
</dbReference>
<protein>
    <recommendedName>
        <fullName evidence="1">Putative plant transposon protein domain-containing protein</fullName>
    </recommendedName>
</protein>
<evidence type="ECO:0000313" key="2">
    <source>
        <dbReference type="EMBL" id="MCD9643257.1"/>
    </source>
</evidence>
<organism evidence="2 3">
    <name type="scientific">Datura stramonium</name>
    <name type="common">Jimsonweed</name>
    <name type="synonym">Common thornapple</name>
    <dbReference type="NCBI Taxonomy" id="4076"/>
    <lineage>
        <taxon>Eukaryota</taxon>
        <taxon>Viridiplantae</taxon>
        <taxon>Streptophyta</taxon>
        <taxon>Embryophyta</taxon>
        <taxon>Tracheophyta</taxon>
        <taxon>Spermatophyta</taxon>
        <taxon>Magnoliopsida</taxon>
        <taxon>eudicotyledons</taxon>
        <taxon>Gunneridae</taxon>
        <taxon>Pentapetalae</taxon>
        <taxon>asterids</taxon>
        <taxon>lamiids</taxon>
        <taxon>Solanales</taxon>
        <taxon>Solanaceae</taxon>
        <taxon>Solanoideae</taxon>
        <taxon>Datureae</taxon>
        <taxon>Datura</taxon>
    </lineage>
</organism>
<gene>
    <name evidence="2" type="ORF">HAX54_030555</name>
</gene>
<accession>A0ABS8V9Y5</accession>
<evidence type="ECO:0000313" key="3">
    <source>
        <dbReference type="Proteomes" id="UP000823775"/>
    </source>
</evidence>
<feature type="domain" description="Putative plant transposon protein" evidence="1">
    <location>
        <begin position="54"/>
        <end position="158"/>
    </location>
</feature>
<evidence type="ECO:0000259" key="1">
    <source>
        <dbReference type="Pfam" id="PF20167"/>
    </source>
</evidence>
<proteinExistence type="predicted"/>